<sequence>MKELLGLPLFSVLLTLGAYQLGLWFQHKVRSSLANPLLISILLVLAALWLTGLPNTAYQAGSSAFSWLLTPATVCLAIPLHSQLRLLRRSLPAICAGVAAGTAACLATVLAGGALFGLEPVLTISLLPKSITTAMGIALTELSGGIPAITTTAIIATGILGSLLGPWFARLFRIIDPIAQGVAFGTASHVIGTAKASEQSELTGAVSSLSLVIAGILTAILFPCFVSLLTQQT</sequence>
<feature type="transmembrane region" description="Helical" evidence="5">
    <location>
        <begin position="37"/>
        <end position="58"/>
    </location>
</feature>
<feature type="transmembrane region" description="Helical" evidence="5">
    <location>
        <begin position="146"/>
        <end position="169"/>
    </location>
</feature>
<evidence type="ECO:0000256" key="4">
    <source>
        <dbReference type="ARBA" id="ARBA00023136"/>
    </source>
</evidence>
<feature type="transmembrane region" description="Helical" evidence="5">
    <location>
        <begin position="209"/>
        <end position="229"/>
    </location>
</feature>
<dbReference type="PANTHER" id="PTHR30249">
    <property type="entry name" value="PUTATIVE SEROTONIN TRANSPORTER"/>
    <property type="match status" value="1"/>
</dbReference>
<dbReference type="EMBL" id="WMZU01000044">
    <property type="protein sequence ID" value="MTS28992.1"/>
    <property type="molecule type" value="Genomic_DNA"/>
</dbReference>
<dbReference type="RefSeq" id="WP_172726361.1">
    <property type="nucleotide sequence ID" value="NZ_WMZN01000048.1"/>
</dbReference>
<dbReference type="InterPro" id="IPR007300">
    <property type="entry name" value="CidB/LrgB"/>
</dbReference>
<evidence type="ECO:0000256" key="5">
    <source>
        <dbReference type="SAM" id="Phobius"/>
    </source>
</evidence>
<comment type="subcellular location">
    <subcellularLocation>
        <location evidence="1">Membrane</location>
        <topology evidence="1">Multi-pass membrane protein</topology>
    </subcellularLocation>
</comment>
<feature type="transmembrane region" description="Helical" evidence="5">
    <location>
        <begin position="93"/>
        <end position="115"/>
    </location>
</feature>
<feature type="transmembrane region" description="Helical" evidence="5">
    <location>
        <begin position="6"/>
        <end position="25"/>
    </location>
</feature>
<dbReference type="Proteomes" id="UP000472755">
    <property type="component" value="Unassembled WGS sequence"/>
</dbReference>
<name>A0A6L6LVW8_9FIRM</name>
<proteinExistence type="predicted"/>
<organism evidence="6 7">
    <name type="scientific">Ruthenibacterium lactatiformans</name>
    <dbReference type="NCBI Taxonomy" id="1550024"/>
    <lineage>
        <taxon>Bacteria</taxon>
        <taxon>Bacillati</taxon>
        <taxon>Bacillota</taxon>
        <taxon>Clostridia</taxon>
        <taxon>Eubacteriales</taxon>
        <taxon>Oscillospiraceae</taxon>
        <taxon>Ruthenibacterium</taxon>
    </lineage>
</organism>
<accession>A0A6L6LVW8</accession>
<dbReference type="AlphaFoldDB" id="A0A6L6LVW8"/>
<feature type="transmembrane region" description="Helical" evidence="5">
    <location>
        <begin position="64"/>
        <end position="81"/>
    </location>
</feature>
<keyword evidence="4 5" id="KW-0472">Membrane</keyword>
<reference evidence="6 7" key="1">
    <citation type="journal article" date="2019" name="Nat. Med.">
        <title>A library of human gut bacterial isolates paired with longitudinal multiomics data enables mechanistic microbiome research.</title>
        <authorList>
            <person name="Poyet M."/>
            <person name="Groussin M."/>
            <person name="Gibbons S.M."/>
            <person name="Avila-Pacheco J."/>
            <person name="Jiang X."/>
            <person name="Kearney S.M."/>
            <person name="Perrotta A.R."/>
            <person name="Berdy B."/>
            <person name="Zhao S."/>
            <person name="Lieberman T.D."/>
            <person name="Swanson P.K."/>
            <person name="Smith M."/>
            <person name="Roesemann S."/>
            <person name="Alexander J.E."/>
            <person name="Rich S.A."/>
            <person name="Livny J."/>
            <person name="Vlamakis H."/>
            <person name="Clish C."/>
            <person name="Bullock K."/>
            <person name="Deik A."/>
            <person name="Scott J."/>
            <person name="Pierce K.A."/>
            <person name="Xavier R.J."/>
            <person name="Alm E.J."/>
        </authorList>
    </citation>
    <scope>NUCLEOTIDE SEQUENCE [LARGE SCALE GENOMIC DNA]</scope>
    <source>
        <strain evidence="6 7">BIOML-A4</strain>
    </source>
</reference>
<protein>
    <submittedName>
        <fullName evidence="6">LrgB family protein</fullName>
    </submittedName>
</protein>
<evidence type="ECO:0000313" key="6">
    <source>
        <dbReference type="EMBL" id="MTS28992.1"/>
    </source>
</evidence>
<dbReference type="PANTHER" id="PTHR30249:SF0">
    <property type="entry name" value="PLASTIDAL GLYCOLATE_GLYCERATE TRANSLOCATOR 1, CHLOROPLASTIC"/>
    <property type="match status" value="1"/>
</dbReference>
<dbReference type="Pfam" id="PF04172">
    <property type="entry name" value="LrgB"/>
    <property type="match status" value="1"/>
</dbReference>
<evidence type="ECO:0000256" key="3">
    <source>
        <dbReference type="ARBA" id="ARBA00022989"/>
    </source>
</evidence>
<keyword evidence="3 5" id="KW-1133">Transmembrane helix</keyword>
<evidence type="ECO:0000256" key="2">
    <source>
        <dbReference type="ARBA" id="ARBA00022692"/>
    </source>
</evidence>
<evidence type="ECO:0000256" key="1">
    <source>
        <dbReference type="ARBA" id="ARBA00004141"/>
    </source>
</evidence>
<dbReference type="GO" id="GO:0016020">
    <property type="term" value="C:membrane"/>
    <property type="evidence" value="ECO:0007669"/>
    <property type="project" value="UniProtKB-SubCell"/>
</dbReference>
<gene>
    <name evidence="6" type="ORF">GMD59_17130</name>
</gene>
<keyword evidence="2 5" id="KW-0812">Transmembrane</keyword>
<evidence type="ECO:0000313" key="7">
    <source>
        <dbReference type="Proteomes" id="UP000472755"/>
    </source>
</evidence>
<comment type="caution">
    <text evidence="6">The sequence shown here is derived from an EMBL/GenBank/DDBJ whole genome shotgun (WGS) entry which is preliminary data.</text>
</comment>